<dbReference type="PANTHER" id="PTHR36933:SF1">
    <property type="entry name" value="SLL0788 PROTEIN"/>
    <property type="match status" value="1"/>
</dbReference>
<protein>
    <submittedName>
        <fullName evidence="4">DUF305 domain-containing protein</fullName>
    </submittedName>
</protein>
<dbReference type="Gene3D" id="1.20.1260.10">
    <property type="match status" value="1"/>
</dbReference>
<proteinExistence type="predicted"/>
<dbReference type="EMBL" id="JAOZYB010000377">
    <property type="protein sequence ID" value="MEB3967149.1"/>
    <property type="molecule type" value="Genomic_DNA"/>
</dbReference>
<evidence type="ECO:0000313" key="5">
    <source>
        <dbReference type="Proteomes" id="UP001352223"/>
    </source>
</evidence>
<dbReference type="Proteomes" id="UP001352223">
    <property type="component" value="Unassembled WGS sequence"/>
</dbReference>
<organism evidence="4 5">
    <name type="scientific">Streptomyces kunmingensis</name>
    <dbReference type="NCBI Taxonomy" id="68225"/>
    <lineage>
        <taxon>Bacteria</taxon>
        <taxon>Bacillati</taxon>
        <taxon>Actinomycetota</taxon>
        <taxon>Actinomycetes</taxon>
        <taxon>Kitasatosporales</taxon>
        <taxon>Streptomycetaceae</taxon>
        <taxon>Streptomyces</taxon>
    </lineage>
</organism>
<gene>
    <name evidence="4" type="ORF">OKJ48_43980</name>
</gene>
<dbReference type="InterPro" id="IPR012347">
    <property type="entry name" value="Ferritin-like"/>
</dbReference>
<sequence length="220" mass="23004">MASRNCLVRRTAPLAAAAIAAVALAACGSSHPSASPSGRSGHETRPTTSAGPSATDSAAHGSHNAQDVAFAQQMISHHQQAVAMADLAASRTPSPQVKELASKIKQAQRPEITTMAGWLRSFGEKVPDDGTPGMGSMPGMGHSPTPGMMSPADMKKLMGLSGEAFDMQFLRMMIHHHLGAVEMAKTERAKGAHHLCRTMAKSIVLSQSAQITEMNGMLGK</sequence>
<evidence type="ECO:0000256" key="2">
    <source>
        <dbReference type="SAM" id="SignalP"/>
    </source>
</evidence>
<dbReference type="PANTHER" id="PTHR36933">
    <property type="entry name" value="SLL0788 PROTEIN"/>
    <property type="match status" value="1"/>
</dbReference>
<feature type="compositionally biased region" description="Low complexity" evidence="1">
    <location>
        <begin position="28"/>
        <end position="39"/>
    </location>
</feature>
<keyword evidence="2" id="KW-0732">Signal</keyword>
<accession>A0ABU6CQX1</accession>
<dbReference type="Pfam" id="PF03713">
    <property type="entry name" value="DUF305"/>
    <property type="match status" value="1"/>
</dbReference>
<feature type="chain" id="PRO_5047298857" evidence="2">
    <location>
        <begin position="26"/>
        <end position="220"/>
    </location>
</feature>
<comment type="caution">
    <text evidence="4">The sequence shown here is derived from an EMBL/GenBank/DDBJ whole genome shotgun (WGS) entry which is preliminary data.</text>
</comment>
<feature type="compositionally biased region" description="Polar residues" evidence="1">
    <location>
        <begin position="46"/>
        <end position="56"/>
    </location>
</feature>
<feature type="region of interest" description="Disordered" evidence="1">
    <location>
        <begin position="28"/>
        <end position="63"/>
    </location>
</feature>
<feature type="region of interest" description="Disordered" evidence="1">
    <location>
        <begin position="85"/>
        <end position="106"/>
    </location>
</feature>
<evidence type="ECO:0000313" key="4">
    <source>
        <dbReference type="EMBL" id="MEB3967149.1"/>
    </source>
</evidence>
<keyword evidence="5" id="KW-1185">Reference proteome</keyword>
<evidence type="ECO:0000256" key="1">
    <source>
        <dbReference type="SAM" id="MobiDB-lite"/>
    </source>
</evidence>
<feature type="signal peptide" evidence="2">
    <location>
        <begin position="1"/>
        <end position="25"/>
    </location>
</feature>
<feature type="domain" description="DUF305" evidence="3">
    <location>
        <begin position="67"/>
        <end position="218"/>
    </location>
</feature>
<dbReference type="PROSITE" id="PS51257">
    <property type="entry name" value="PROKAR_LIPOPROTEIN"/>
    <property type="match status" value="1"/>
</dbReference>
<reference evidence="4 5" key="1">
    <citation type="submission" date="2022-10" db="EMBL/GenBank/DDBJ databases">
        <authorList>
            <person name="Xie J."/>
            <person name="Shen N."/>
        </authorList>
    </citation>
    <scope>NUCLEOTIDE SEQUENCE [LARGE SCALE GENOMIC DNA]</scope>
    <source>
        <strain evidence="4 5">DSM 41681</strain>
    </source>
</reference>
<dbReference type="InterPro" id="IPR005183">
    <property type="entry name" value="DUF305_CopM-like"/>
</dbReference>
<evidence type="ECO:0000259" key="3">
    <source>
        <dbReference type="Pfam" id="PF03713"/>
    </source>
</evidence>
<name>A0ABU6CQX1_9ACTN</name>